<dbReference type="PANTHER" id="PTHR13693:SF77">
    <property type="entry name" value="8-AMINO-7-OXONONANOATE SYNTHASE"/>
    <property type="match status" value="1"/>
</dbReference>
<dbReference type="SUPFAM" id="SSF53383">
    <property type="entry name" value="PLP-dependent transferases"/>
    <property type="match status" value="1"/>
</dbReference>
<dbReference type="Gene3D" id="3.40.640.10">
    <property type="entry name" value="Type I PLP-dependent aspartate aminotransferase-like (Major domain)"/>
    <property type="match status" value="1"/>
</dbReference>
<reference evidence="7 8" key="1">
    <citation type="journal article" date="2009" name="J. Bacteriol.">
        <title>The complete genome sequence of Helicobacter pylori strain G27.</title>
        <authorList>
            <person name="Baltrus D.A."/>
            <person name="Amieva M.R."/>
            <person name="Covacci A."/>
            <person name="Lowe T.M."/>
            <person name="Merrell D.S."/>
            <person name="Ottemann K.M."/>
            <person name="Stein M."/>
            <person name="Salama N.R."/>
            <person name="Guillemin K."/>
        </authorList>
    </citation>
    <scope>NUCLEOTIDE SEQUENCE [LARGE SCALE GENOMIC DNA]</scope>
    <source>
        <strain evidence="7 8">G27</strain>
    </source>
</reference>
<dbReference type="HOGENOM" id="CLU_015846_11_2_7"/>
<dbReference type="InterPro" id="IPR015424">
    <property type="entry name" value="PyrdxlP-dep_Trfase"/>
</dbReference>
<dbReference type="GO" id="GO:0030170">
    <property type="term" value="F:pyridoxal phosphate binding"/>
    <property type="evidence" value="ECO:0007669"/>
    <property type="project" value="InterPro"/>
</dbReference>
<evidence type="ECO:0000256" key="2">
    <source>
        <dbReference type="ARBA" id="ARBA00010008"/>
    </source>
</evidence>
<protein>
    <submittedName>
        <fullName evidence="7">8-amino-7-oxononanoate synthase</fullName>
    </submittedName>
</protein>
<dbReference type="InterPro" id="IPR015421">
    <property type="entry name" value="PyrdxlP-dep_Trfase_major"/>
</dbReference>
<proteinExistence type="inferred from homology"/>
<evidence type="ECO:0000313" key="8">
    <source>
        <dbReference type="Proteomes" id="UP000001735"/>
    </source>
</evidence>
<dbReference type="InterPro" id="IPR015422">
    <property type="entry name" value="PyrdxlP-dep_Trfase_small"/>
</dbReference>
<comment type="cofactor">
    <cofactor evidence="1 5">
        <name>pyridoxal 5'-phosphate</name>
        <dbReference type="ChEBI" id="CHEBI:597326"/>
    </cofactor>
</comment>
<feature type="domain" description="Aminotransferase class I/classII large" evidence="6">
    <location>
        <begin position="38"/>
        <end position="361"/>
    </location>
</feature>
<dbReference type="GO" id="GO:0016740">
    <property type="term" value="F:transferase activity"/>
    <property type="evidence" value="ECO:0007669"/>
    <property type="project" value="UniProtKB-KW"/>
</dbReference>
<dbReference type="Proteomes" id="UP000001735">
    <property type="component" value="Chromosome"/>
</dbReference>
<dbReference type="KEGG" id="hpg:HPG27_558"/>
<dbReference type="InterPro" id="IPR050087">
    <property type="entry name" value="AON_synthase_class-II"/>
</dbReference>
<evidence type="ECO:0000256" key="3">
    <source>
        <dbReference type="ARBA" id="ARBA00022679"/>
    </source>
</evidence>
<sequence>MIPFNEAFLMFSKSLEALRHAKRYRKRELFDPSLKDYASNDYLGLSVKKDLLQNAFNKLQSFDTHSPKASMLVNGYHPLHAELEERLADLLEFESTLLVGSGFLGNLALIDTLLVKNALLFMDEHYHASGIFSTKTKPNQVVFFSHNDAKDLQQKLFNAPKNKLKFIAIEGVYSMDASIAPYDFYTIVQEIPNAFLIVDEAHSFGTIGENLLGFLEYYRIKKKDKIIKLSTFSKALASYGACILAPLQVIEFLTNRAKSVIYTTALSLLDTALTLAHLEYFIAQKQELKNELSKHQQIIFETLGIRTLAGFFTLEFESNPALLNAHHFLKEKGFLVGAIRPPTVSKPLLRVSLSLKNSLEDTKELANTLLDYYKIQSSFKSG</sequence>
<evidence type="ECO:0000256" key="1">
    <source>
        <dbReference type="ARBA" id="ARBA00001933"/>
    </source>
</evidence>
<evidence type="ECO:0000259" key="6">
    <source>
        <dbReference type="Pfam" id="PF00155"/>
    </source>
</evidence>
<organism evidence="7 8">
    <name type="scientific">Helicobacter pylori (strain G27)</name>
    <dbReference type="NCBI Taxonomy" id="563041"/>
    <lineage>
        <taxon>Bacteria</taxon>
        <taxon>Pseudomonadati</taxon>
        <taxon>Campylobacterota</taxon>
        <taxon>Epsilonproteobacteria</taxon>
        <taxon>Campylobacterales</taxon>
        <taxon>Helicobacteraceae</taxon>
        <taxon>Helicobacter</taxon>
    </lineage>
</organism>
<evidence type="ECO:0000313" key="7">
    <source>
        <dbReference type="EMBL" id="ACI27318.1"/>
    </source>
</evidence>
<dbReference type="Gene3D" id="3.90.1150.10">
    <property type="entry name" value="Aspartate Aminotransferase, domain 1"/>
    <property type="match status" value="1"/>
</dbReference>
<dbReference type="EMBL" id="CP001173">
    <property type="protein sequence ID" value="ACI27318.1"/>
    <property type="molecule type" value="Genomic_DNA"/>
</dbReference>
<accession>B5Z6W9</accession>
<evidence type="ECO:0000256" key="4">
    <source>
        <dbReference type="ARBA" id="ARBA00022898"/>
    </source>
</evidence>
<keyword evidence="4 5" id="KW-0663">Pyridoxal phosphate</keyword>
<dbReference type="AlphaFoldDB" id="B5Z6W9"/>
<name>B5Z6W9_HELPG</name>
<dbReference type="PANTHER" id="PTHR13693">
    <property type="entry name" value="CLASS II AMINOTRANSFERASE/8-AMINO-7-OXONONANOATE SYNTHASE"/>
    <property type="match status" value="1"/>
</dbReference>
<comment type="similarity">
    <text evidence="2">Belongs to the class-II pyridoxal-phosphate-dependent aminotransferase family. BioF subfamily.</text>
</comment>
<dbReference type="InterPro" id="IPR004839">
    <property type="entry name" value="Aminotransferase_I/II_large"/>
</dbReference>
<keyword evidence="8" id="KW-1185">Reference proteome</keyword>
<evidence type="ECO:0000256" key="5">
    <source>
        <dbReference type="RuleBase" id="RU003693"/>
    </source>
</evidence>
<dbReference type="PROSITE" id="PS00599">
    <property type="entry name" value="AA_TRANSFER_CLASS_2"/>
    <property type="match status" value="1"/>
</dbReference>
<keyword evidence="3" id="KW-0808">Transferase</keyword>
<dbReference type="Pfam" id="PF00155">
    <property type="entry name" value="Aminotran_1_2"/>
    <property type="match status" value="1"/>
</dbReference>
<dbReference type="InterPro" id="IPR001917">
    <property type="entry name" value="Aminotrans_II_pyridoxalP_BS"/>
</dbReference>
<gene>
    <name evidence="7" type="primary">bioF</name>
    <name evidence="7" type="ordered locus">HPG27_558</name>
</gene>